<dbReference type="GO" id="GO:0004674">
    <property type="term" value="F:protein serine/threonine kinase activity"/>
    <property type="evidence" value="ECO:0007669"/>
    <property type="project" value="UniProtKB-KW"/>
</dbReference>
<dbReference type="InterPro" id="IPR036890">
    <property type="entry name" value="HATPase_C_sf"/>
</dbReference>
<name>A0A7Z0BH32_9ACTN</name>
<keyword evidence="1" id="KW-0808">Transferase</keyword>
<evidence type="ECO:0000259" key="3">
    <source>
        <dbReference type="Pfam" id="PF13581"/>
    </source>
</evidence>
<dbReference type="PANTHER" id="PTHR35526:SF3">
    <property type="entry name" value="ANTI-SIGMA-F FACTOR RSBW"/>
    <property type="match status" value="1"/>
</dbReference>
<dbReference type="EMBL" id="JACCHL010000001">
    <property type="protein sequence ID" value="NYH50686.1"/>
    <property type="molecule type" value="Genomic_DNA"/>
</dbReference>
<dbReference type="AlphaFoldDB" id="A0A7Z0BH32"/>
<reference evidence="4 5" key="1">
    <citation type="submission" date="2020-07" db="EMBL/GenBank/DDBJ databases">
        <title>Sequencing the genomes of 1000 actinobacteria strains.</title>
        <authorList>
            <person name="Klenk H.-P."/>
        </authorList>
    </citation>
    <scope>NUCLEOTIDE SEQUENCE [LARGE SCALE GENOMIC DNA]</scope>
    <source>
        <strain evidence="4 5">DSM 45278</strain>
    </source>
</reference>
<evidence type="ECO:0000256" key="2">
    <source>
        <dbReference type="SAM" id="MobiDB-lite"/>
    </source>
</evidence>
<dbReference type="Pfam" id="PF13581">
    <property type="entry name" value="HATPase_c_2"/>
    <property type="match status" value="1"/>
</dbReference>
<comment type="caution">
    <text evidence="4">The sequence shown here is derived from an EMBL/GenBank/DDBJ whole genome shotgun (WGS) entry which is preliminary data.</text>
</comment>
<organism evidence="4 5">
    <name type="scientific">Nocardiopsis sinuspersici</name>
    <dbReference type="NCBI Taxonomy" id="501010"/>
    <lineage>
        <taxon>Bacteria</taxon>
        <taxon>Bacillati</taxon>
        <taxon>Actinomycetota</taxon>
        <taxon>Actinomycetes</taxon>
        <taxon>Streptosporangiales</taxon>
        <taxon>Nocardiopsidaceae</taxon>
        <taxon>Nocardiopsis</taxon>
    </lineage>
</organism>
<dbReference type="InterPro" id="IPR003594">
    <property type="entry name" value="HATPase_dom"/>
</dbReference>
<sequence>MTDQWQHLPLVAGSNVVRFARHMAVFTACGWGCEQIADTVELVVSELVTNAVDAAIAAGLKDGPYPWEVTSGHRIDLTMRLHEKGVDILVEDRLPGLPRFRSNASAAEATRPEAALAQLEEHGRGLLLIATLATQWGFTPQPGGGKVVWCTIATSPAAPATTAVTEERVALKPPQPRAMLPQRQRKQPPGGGRSTYTPPLSPEGMVLVLEGLARL</sequence>
<accession>A0A7Z0BH32</accession>
<dbReference type="SUPFAM" id="SSF55874">
    <property type="entry name" value="ATPase domain of HSP90 chaperone/DNA topoisomerase II/histidine kinase"/>
    <property type="match status" value="1"/>
</dbReference>
<dbReference type="Proteomes" id="UP000584931">
    <property type="component" value="Unassembled WGS sequence"/>
</dbReference>
<dbReference type="CDD" id="cd16936">
    <property type="entry name" value="HATPase_RsbW-like"/>
    <property type="match status" value="1"/>
</dbReference>
<feature type="region of interest" description="Disordered" evidence="2">
    <location>
        <begin position="174"/>
        <end position="202"/>
    </location>
</feature>
<protein>
    <submittedName>
        <fullName evidence="4">Anti-sigma regulatory factor (Ser/Thr protein kinase)</fullName>
    </submittedName>
</protein>
<dbReference type="RefSeq" id="WP_179808929.1">
    <property type="nucleotide sequence ID" value="NZ_JACCHL010000001.1"/>
</dbReference>
<dbReference type="PANTHER" id="PTHR35526">
    <property type="entry name" value="ANTI-SIGMA-F FACTOR RSBW-RELATED"/>
    <property type="match status" value="1"/>
</dbReference>
<keyword evidence="1" id="KW-0418">Kinase</keyword>
<keyword evidence="1" id="KW-0723">Serine/threonine-protein kinase</keyword>
<dbReference type="Gene3D" id="3.30.565.10">
    <property type="entry name" value="Histidine kinase-like ATPase, C-terminal domain"/>
    <property type="match status" value="1"/>
</dbReference>
<feature type="domain" description="Histidine kinase/HSP90-like ATPase" evidence="3">
    <location>
        <begin position="25"/>
        <end position="148"/>
    </location>
</feature>
<evidence type="ECO:0000313" key="4">
    <source>
        <dbReference type="EMBL" id="NYH50686.1"/>
    </source>
</evidence>
<evidence type="ECO:0000313" key="5">
    <source>
        <dbReference type="Proteomes" id="UP000584931"/>
    </source>
</evidence>
<dbReference type="InterPro" id="IPR050267">
    <property type="entry name" value="Anti-sigma-factor_SerPK"/>
</dbReference>
<proteinExistence type="predicted"/>
<evidence type="ECO:0000256" key="1">
    <source>
        <dbReference type="ARBA" id="ARBA00022527"/>
    </source>
</evidence>
<gene>
    <name evidence="4" type="ORF">HNR06_000275</name>
</gene>